<dbReference type="Proteomes" id="UP000663879">
    <property type="component" value="Unassembled WGS sequence"/>
</dbReference>
<dbReference type="AlphaFoldDB" id="A0A813TLP0"/>
<dbReference type="GO" id="GO:0007267">
    <property type="term" value="P:cell-cell signaling"/>
    <property type="evidence" value="ECO:0007669"/>
    <property type="project" value="InterPro"/>
</dbReference>
<dbReference type="SMART" id="SM00306">
    <property type="entry name" value="HintN"/>
    <property type="match status" value="1"/>
</dbReference>
<dbReference type="PANTHER" id="PTHR11889">
    <property type="entry name" value="HEDGEHOG"/>
    <property type="match status" value="1"/>
</dbReference>
<dbReference type="GO" id="GO:0016539">
    <property type="term" value="P:intein-mediated protein splicing"/>
    <property type="evidence" value="ECO:0007669"/>
    <property type="project" value="InterPro"/>
</dbReference>
<dbReference type="InterPro" id="IPR036844">
    <property type="entry name" value="Hint_dom_sf"/>
</dbReference>
<evidence type="ECO:0000313" key="5">
    <source>
        <dbReference type="EMBL" id="CAF0814392.1"/>
    </source>
</evidence>
<keyword evidence="1" id="KW-0217">Developmental protein</keyword>
<dbReference type="InterPro" id="IPR003587">
    <property type="entry name" value="Hint_dom_N"/>
</dbReference>
<dbReference type="Pfam" id="PF01079">
    <property type="entry name" value="Hint"/>
    <property type="match status" value="1"/>
</dbReference>
<evidence type="ECO:0000259" key="4">
    <source>
        <dbReference type="SMART" id="SM00306"/>
    </source>
</evidence>
<reference evidence="5" key="1">
    <citation type="submission" date="2021-02" db="EMBL/GenBank/DDBJ databases">
        <authorList>
            <person name="Nowell W R."/>
        </authorList>
    </citation>
    <scope>NUCLEOTIDE SEQUENCE</scope>
    <source>
        <strain evidence="5">Ploen Becks lab</strain>
    </source>
</reference>
<dbReference type="OrthoDB" id="5212at2759"/>
<feature type="chain" id="PRO_5032683463" description="Hint domain-containing protein" evidence="3">
    <location>
        <begin position="20"/>
        <end position="318"/>
    </location>
</feature>
<dbReference type="GO" id="GO:0048731">
    <property type="term" value="P:system development"/>
    <property type="evidence" value="ECO:0007669"/>
    <property type="project" value="UniProtKB-ARBA"/>
</dbReference>
<dbReference type="PRINTS" id="PR00632">
    <property type="entry name" value="SONICHHOG"/>
</dbReference>
<evidence type="ECO:0000313" key="6">
    <source>
        <dbReference type="Proteomes" id="UP000663879"/>
    </source>
</evidence>
<dbReference type="EMBL" id="CAJNOC010000894">
    <property type="protein sequence ID" value="CAF0814392.1"/>
    <property type="molecule type" value="Genomic_DNA"/>
</dbReference>
<dbReference type="Gene3D" id="2.170.16.10">
    <property type="entry name" value="Hedgehog/Intein (Hint) domain"/>
    <property type="match status" value="1"/>
</dbReference>
<dbReference type="InterPro" id="IPR001657">
    <property type="entry name" value="Hedgehog"/>
</dbReference>
<dbReference type="InterPro" id="IPR006141">
    <property type="entry name" value="Intein_N"/>
</dbReference>
<dbReference type="PANTHER" id="PTHR11889:SF31">
    <property type="entry name" value="PROTEIN HEDGEHOG"/>
    <property type="match status" value="1"/>
</dbReference>
<proteinExistence type="predicted"/>
<gene>
    <name evidence="5" type="ORF">OXX778_LOCUS7141</name>
</gene>
<sequence>MKNFLIILFQICLIKSAWSLCPVEDDPTNLARCIQVDVSAIVAVAKGSDDAASFCALASRYMECIKTYTRGCLGFYFGEGTLTELQNIAQYCCTGITSSKECPFNPNVQRTCIDADADAMMADGSLKKVKDLEIGDKVRTLDSNGRLTETDVVMMMDISEEDFLFFNIKTASNKNIRVSGTHLMAIENGKYKFAKNLNRDDVIITYDNVKQVKLEEKIESILIEEVDGYAAPLTMSGNLLVNGILTSSYAVIESHDLAHAVMSPVRWWYTFANTLAHSIPSSVSTTIQIEKQMNGTHWFPSLLHSVTNNYLGKVVPLH</sequence>
<dbReference type="SUPFAM" id="SSF51294">
    <property type="entry name" value="Hedgehog/intein (Hint) domain"/>
    <property type="match status" value="1"/>
</dbReference>
<feature type="domain" description="Hint" evidence="4">
    <location>
        <begin position="110"/>
        <end position="207"/>
    </location>
</feature>
<dbReference type="CDD" id="cd00081">
    <property type="entry name" value="Hint"/>
    <property type="match status" value="1"/>
</dbReference>
<protein>
    <recommendedName>
        <fullName evidence="4">Hint domain-containing protein</fullName>
    </recommendedName>
</protein>
<feature type="signal peptide" evidence="3">
    <location>
        <begin position="1"/>
        <end position="19"/>
    </location>
</feature>
<evidence type="ECO:0000256" key="2">
    <source>
        <dbReference type="ARBA" id="ARBA00022729"/>
    </source>
</evidence>
<accession>A0A813TLP0</accession>
<dbReference type="GO" id="GO:0016540">
    <property type="term" value="P:protein autoprocessing"/>
    <property type="evidence" value="ECO:0007669"/>
    <property type="project" value="InterPro"/>
</dbReference>
<organism evidence="5 6">
    <name type="scientific">Brachionus calyciflorus</name>
    <dbReference type="NCBI Taxonomy" id="104777"/>
    <lineage>
        <taxon>Eukaryota</taxon>
        <taxon>Metazoa</taxon>
        <taxon>Spiralia</taxon>
        <taxon>Gnathifera</taxon>
        <taxon>Rotifera</taxon>
        <taxon>Eurotatoria</taxon>
        <taxon>Monogononta</taxon>
        <taxon>Pseudotrocha</taxon>
        <taxon>Ploima</taxon>
        <taxon>Brachionidae</taxon>
        <taxon>Brachionus</taxon>
    </lineage>
</organism>
<keyword evidence="2 3" id="KW-0732">Signal</keyword>
<dbReference type="InterPro" id="IPR001767">
    <property type="entry name" value="Hedgehog_Hint"/>
</dbReference>
<keyword evidence="6" id="KW-1185">Reference proteome</keyword>
<evidence type="ECO:0000256" key="3">
    <source>
        <dbReference type="SAM" id="SignalP"/>
    </source>
</evidence>
<name>A0A813TLP0_9BILA</name>
<dbReference type="InterPro" id="IPR050387">
    <property type="entry name" value="Hedgehog_Signaling"/>
</dbReference>
<dbReference type="PROSITE" id="PS50817">
    <property type="entry name" value="INTEIN_N_TER"/>
    <property type="match status" value="1"/>
</dbReference>
<comment type="caution">
    <text evidence="5">The sequence shown here is derived from an EMBL/GenBank/DDBJ whole genome shotgun (WGS) entry which is preliminary data.</text>
</comment>
<evidence type="ECO:0000256" key="1">
    <source>
        <dbReference type="ARBA" id="ARBA00022473"/>
    </source>
</evidence>